<dbReference type="InterPro" id="IPR046347">
    <property type="entry name" value="bZIP_sf"/>
</dbReference>
<dbReference type="SUPFAM" id="SSF57959">
    <property type="entry name" value="Leucine zipper domain"/>
    <property type="match status" value="1"/>
</dbReference>
<dbReference type="InterPro" id="IPR004827">
    <property type="entry name" value="bZIP"/>
</dbReference>
<name>A0AAE1E193_9GAST</name>
<dbReference type="Pfam" id="PF07716">
    <property type="entry name" value="bZIP_2"/>
    <property type="match status" value="1"/>
</dbReference>
<feature type="compositionally biased region" description="Polar residues" evidence="1">
    <location>
        <begin position="194"/>
        <end position="206"/>
    </location>
</feature>
<comment type="caution">
    <text evidence="3">The sequence shown here is derived from an EMBL/GenBank/DDBJ whole genome shotgun (WGS) entry which is preliminary data.</text>
</comment>
<feature type="compositionally biased region" description="Polar residues" evidence="1">
    <location>
        <begin position="1"/>
        <end position="12"/>
    </location>
</feature>
<reference evidence="3" key="1">
    <citation type="journal article" date="2023" name="G3 (Bethesda)">
        <title>A reference genome for the long-term kleptoplast-retaining sea slug Elysia crispata morphotype clarki.</title>
        <authorList>
            <person name="Eastman K.E."/>
            <person name="Pendleton A.L."/>
            <person name="Shaikh M.A."/>
            <person name="Suttiyut T."/>
            <person name="Ogas R."/>
            <person name="Tomko P."/>
            <person name="Gavelis G."/>
            <person name="Widhalm J.R."/>
            <person name="Wisecaver J.H."/>
        </authorList>
    </citation>
    <scope>NUCLEOTIDE SEQUENCE</scope>
    <source>
        <strain evidence="3">ECLA1</strain>
    </source>
</reference>
<evidence type="ECO:0000313" key="3">
    <source>
        <dbReference type="EMBL" id="KAK3790277.1"/>
    </source>
</evidence>
<evidence type="ECO:0000256" key="1">
    <source>
        <dbReference type="SAM" id="MobiDB-lite"/>
    </source>
</evidence>
<feature type="compositionally biased region" description="Basic residues" evidence="1">
    <location>
        <begin position="92"/>
        <end position="101"/>
    </location>
</feature>
<dbReference type="Gene3D" id="1.20.5.170">
    <property type="match status" value="1"/>
</dbReference>
<dbReference type="PROSITE" id="PS50217">
    <property type="entry name" value="BZIP"/>
    <property type="match status" value="1"/>
</dbReference>
<accession>A0AAE1E193</accession>
<protein>
    <recommendedName>
        <fullName evidence="2">BZIP domain-containing protein</fullName>
    </recommendedName>
</protein>
<dbReference type="PROSITE" id="PS00036">
    <property type="entry name" value="BZIP_BASIC"/>
    <property type="match status" value="1"/>
</dbReference>
<sequence length="438" mass="48291">MVRIISQNFSPQRSRHSSGETDRYLAERASSALGLSLLAKKRFDLPECESSSDSFWDSELDGEHHDAAFSEHGEENNDINGNETLKKSNAQSKRKERRRERNKLSAQAYRQRRRSQNMKEQQQLQELEAENKRLHQLVETLEKKTEQTKQFLRGSSVPMPDILLPSSSDTAVCVGAASTDTLDLSLSAHRPDTNTHSPPSYNKGETSVRCHSSTSCAHAFASSLPVISNMNLGAKKASYPDVRNENNISGASPSHYHQDTATISPVPHTQIIMNANAVMKSHLQVPGTANVPTFTVPALMAIPVDYKTTTTNFNLNSQPQSQKTHPPLSAQSNLAMEEKNCSPPAASGSPVVSAIMWSINGNPPPGAVYSLMNVEMYNNKNIDNNMNSNVFKQNINGCNTNSSAAPDSPVKVNLNEVKITGEPLKFWHAQHSYRPDVK</sequence>
<feature type="region of interest" description="Disordered" evidence="1">
    <location>
        <begin position="186"/>
        <end position="206"/>
    </location>
</feature>
<dbReference type="Proteomes" id="UP001283361">
    <property type="component" value="Unassembled WGS sequence"/>
</dbReference>
<feature type="domain" description="BZIP" evidence="2">
    <location>
        <begin position="92"/>
        <end position="153"/>
    </location>
</feature>
<dbReference type="EMBL" id="JAWDGP010001550">
    <property type="protein sequence ID" value="KAK3790277.1"/>
    <property type="molecule type" value="Genomic_DNA"/>
</dbReference>
<organism evidence="3 4">
    <name type="scientific">Elysia crispata</name>
    <name type="common">lettuce slug</name>
    <dbReference type="NCBI Taxonomy" id="231223"/>
    <lineage>
        <taxon>Eukaryota</taxon>
        <taxon>Metazoa</taxon>
        <taxon>Spiralia</taxon>
        <taxon>Lophotrochozoa</taxon>
        <taxon>Mollusca</taxon>
        <taxon>Gastropoda</taxon>
        <taxon>Heterobranchia</taxon>
        <taxon>Euthyneura</taxon>
        <taxon>Panpulmonata</taxon>
        <taxon>Sacoglossa</taxon>
        <taxon>Placobranchoidea</taxon>
        <taxon>Plakobranchidae</taxon>
        <taxon>Elysia</taxon>
    </lineage>
</organism>
<proteinExistence type="predicted"/>
<feature type="region of interest" description="Disordered" evidence="1">
    <location>
        <begin position="72"/>
        <end position="121"/>
    </location>
</feature>
<gene>
    <name evidence="3" type="ORF">RRG08_034839</name>
</gene>
<evidence type="ECO:0000313" key="4">
    <source>
        <dbReference type="Proteomes" id="UP001283361"/>
    </source>
</evidence>
<dbReference type="GO" id="GO:0003700">
    <property type="term" value="F:DNA-binding transcription factor activity"/>
    <property type="evidence" value="ECO:0007669"/>
    <property type="project" value="InterPro"/>
</dbReference>
<feature type="compositionally biased region" description="Polar residues" evidence="1">
    <location>
        <begin position="78"/>
        <end position="91"/>
    </location>
</feature>
<dbReference type="AlphaFoldDB" id="A0AAE1E193"/>
<evidence type="ECO:0000259" key="2">
    <source>
        <dbReference type="PROSITE" id="PS50217"/>
    </source>
</evidence>
<dbReference type="CDD" id="cd14686">
    <property type="entry name" value="bZIP"/>
    <property type="match status" value="1"/>
</dbReference>
<keyword evidence="4" id="KW-1185">Reference proteome</keyword>
<feature type="region of interest" description="Disordered" evidence="1">
    <location>
        <begin position="1"/>
        <end position="23"/>
    </location>
</feature>
<dbReference type="SMART" id="SM00338">
    <property type="entry name" value="BRLZ"/>
    <property type="match status" value="1"/>
</dbReference>